<proteinExistence type="predicted"/>
<dbReference type="AlphaFoldDB" id="A0A173S9F1"/>
<gene>
    <name evidence="1" type="ORF">ERS852571_01072</name>
</gene>
<reference evidence="1 2" key="1">
    <citation type="submission" date="2015-09" db="EMBL/GenBank/DDBJ databases">
        <authorList>
            <consortium name="Pathogen Informatics"/>
        </authorList>
    </citation>
    <scope>NUCLEOTIDE SEQUENCE [LARGE SCALE GENOMIC DNA]</scope>
    <source>
        <strain evidence="1 2">2789STDY5834959</strain>
    </source>
</reference>
<dbReference type="EMBL" id="CYXY01000005">
    <property type="protein sequence ID" value="CUM87124.1"/>
    <property type="molecule type" value="Genomic_DNA"/>
</dbReference>
<evidence type="ECO:0000313" key="2">
    <source>
        <dbReference type="Proteomes" id="UP000095553"/>
    </source>
</evidence>
<sequence>MDVAETIRATLAALAGIGIVIDFAPGIKLEPVRYIIRKLGDLLNEDVKKQLDKIEDDFRIHKIESWRYEILAFANSCMRHEKHTKEEFDHVIKIHDDYTICVERYKMKNGQVDLAAEYIEDIYKRCLEENSFLTGKTK</sequence>
<evidence type="ECO:0000313" key="1">
    <source>
        <dbReference type="EMBL" id="CUM87124.1"/>
    </source>
</evidence>
<protein>
    <submittedName>
        <fullName evidence="1">Uncharacterized protein</fullName>
    </submittedName>
</protein>
<name>A0A173S9F1_ANAHA</name>
<accession>A0A173S9F1</accession>
<dbReference type="Proteomes" id="UP000095553">
    <property type="component" value="Unassembled WGS sequence"/>
</dbReference>
<dbReference type="RefSeq" id="WP_055072559.1">
    <property type="nucleotide sequence ID" value="NZ_CYXY01000005.1"/>
</dbReference>
<organism evidence="1 2">
    <name type="scientific">Anaerostipes hadrus</name>
    <dbReference type="NCBI Taxonomy" id="649756"/>
    <lineage>
        <taxon>Bacteria</taxon>
        <taxon>Bacillati</taxon>
        <taxon>Bacillota</taxon>
        <taxon>Clostridia</taxon>
        <taxon>Lachnospirales</taxon>
        <taxon>Lachnospiraceae</taxon>
        <taxon>Anaerostipes</taxon>
    </lineage>
</organism>